<name>A0A6A6RKC0_9PLEO</name>
<proteinExistence type="predicted"/>
<evidence type="ECO:0000313" key="4">
    <source>
        <dbReference type="Proteomes" id="UP000799753"/>
    </source>
</evidence>
<evidence type="ECO:0000259" key="2">
    <source>
        <dbReference type="Pfam" id="PF06985"/>
    </source>
</evidence>
<feature type="compositionally biased region" description="Low complexity" evidence="1">
    <location>
        <begin position="47"/>
        <end position="56"/>
    </location>
</feature>
<dbReference type="Proteomes" id="UP000799753">
    <property type="component" value="Unassembled WGS sequence"/>
</dbReference>
<evidence type="ECO:0000313" key="3">
    <source>
        <dbReference type="EMBL" id="KAF2635493.1"/>
    </source>
</evidence>
<dbReference type="AlphaFoldDB" id="A0A6A6RKC0"/>
<dbReference type="Pfam" id="PF06985">
    <property type="entry name" value="HET"/>
    <property type="match status" value="1"/>
</dbReference>
<accession>A0A6A6RKC0</accession>
<dbReference type="InterPro" id="IPR010730">
    <property type="entry name" value="HET"/>
</dbReference>
<protein>
    <recommendedName>
        <fullName evidence="2">Heterokaryon incompatibility domain-containing protein</fullName>
    </recommendedName>
</protein>
<feature type="non-terminal residue" evidence="3">
    <location>
        <position position="91"/>
    </location>
</feature>
<sequence>IYSKASRVQICINDPLEGYSKLFQRLKGDQQAIPYQENDSGNDDNGDNSYGTGDSSKGLKIPRSNLFSLRWFKRVWVIQEVALARSTLLNV</sequence>
<organism evidence="3 4">
    <name type="scientific">Massarina eburnea CBS 473.64</name>
    <dbReference type="NCBI Taxonomy" id="1395130"/>
    <lineage>
        <taxon>Eukaryota</taxon>
        <taxon>Fungi</taxon>
        <taxon>Dikarya</taxon>
        <taxon>Ascomycota</taxon>
        <taxon>Pezizomycotina</taxon>
        <taxon>Dothideomycetes</taxon>
        <taxon>Pleosporomycetidae</taxon>
        <taxon>Pleosporales</taxon>
        <taxon>Massarineae</taxon>
        <taxon>Massarinaceae</taxon>
        <taxon>Massarina</taxon>
    </lineage>
</organism>
<evidence type="ECO:0000256" key="1">
    <source>
        <dbReference type="SAM" id="MobiDB-lite"/>
    </source>
</evidence>
<dbReference type="EMBL" id="MU006806">
    <property type="protein sequence ID" value="KAF2635493.1"/>
    <property type="molecule type" value="Genomic_DNA"/>
</dbReference>
<dbReference type="OrthoDB" id="2157530at2759"/>
<feature type="domain" description="Heterokaryon incompatibility" evidence="2">
    <location>
        <begin position="1"/>
        <end position="80"/>
    </location>
</feature>
<keyword evidence="4" id="KW-1185">Reference proteome</keyword>
<gene>
    <name evidence="3" type="ORF">P280DRAFT_367824</name>
</gene>
<feature type="region of interest" description="Disordered" evidence="1">
    <location>
        <begin position="33"/>
        <end position="61"/>
    </location>
</feature>
<reference evidence="3" key="1">
    <citation type="journal article" date="2020" name="Stud. Mycol.">
        <title>101 Dothideomycetes genomes: a test case for predicting lifestyles and emergence of pathogens.</title>
        <authorList>
            <person name="Haridas S."/>
            <person name="Albert R."/>
            <person name="Binder M."/>
            <person name="Bloem J."/>
            <person name="Labutti K."/>
            <person name="Salamov A."/>
            <person name="Andreopoulos B."/>
            <person name="Baker S."/>
            <person name="Barry K."/>
            <person name="Bills G."/>
            <person name="Bluhm B."/>
            <person name="Cannon C."/>
            <person name="Castanera R."/>
            <person name="Culley D."/>
            <person name="Daum C."/>
            <person name="Ezra D."/>
            <person name="Gonzalez J."/>
            <person name="Henrissat B."/>
            <person name="Kuo A."/>
            <person name="Liang C."/>
            <person name="Lipzen A."/>
            <person name="Lutzoni F."/>
            <person name="Magnuson J."/>
            <person name="Mondo S."/>
            <person name="Nolan M."/>
            <person name="Ohm R."/>
            <person name="Pangilinan J."/>
            <person name="Park H.-J."/>
            <person name="Ramirez L."/>
            <person name="Alfaro M."/>
            <person name="Sun H."/>
            <person name="Tritt A."/>
            <person name="Yoshinaga Y."/>
            <person name="Zwiers L.-H."/>
            <person name="Turgeon B."/>
            <person name="Goodwin S."/>
            <person name="Spatafora J."/>
            <person name="Crous P."/>
            <person name="Grigoriev I."/>
        </authorList>
    </citation>
    <scope>NUCLEOTIDE SEQUENCE</scope>
    <source>
        <strain evidence="3">CBS 473.64</strain>
    </source>
</reference>
<feature type="non-terminal residue" evidence="3">
    <location>
        <position position="1"/>
    </location>
</feature>